<dbReference type="InterPro" id="IPR056091">
    <property type="entry name" value="DUF7674"/>
</dbReference>
<evidence type="ECO:0000313" key="3">
    <source>
        <dbReference type="Proteomes" id="UP001177212"/>
    </source>
</evidence>
<comment type="caution">
    <text evidence="2">The sequence shown here is derived from an EMBL/GenBank/DDBJ whole genome shotgun (WGS) entry which is preliminary data.</text>
</comment>
<dbReference type="EMBL" id="JAUYVT010000013">
    <property type="protein sequence ID" value="MDP2565648.1"/>
    <property type="molecule type" value="Genomic_DNA"/>
</dbReference>
<dbReference type="Pfam" id="PF24722">
    <property type="entry name" value="DUF7674"/>
    <property type="match status" value="1"/>
</dbReference>
<proteinExistence type="predicted"/>
<name>A0ABT9FFU5_9GAMM</name>
<evidence type="ECO:0000313" key="2">
    <source>
        <dbReference type="EMBL" id="MDP2565648.1"/>
    </source>
</evidence>
<dbReference type="Proteomes" id="UP001177212">
    <property type="component" value="Unassembled WGS sequence"/>
</dbReference>
<accession>A0ABT9FFU5</accession>
<sequence>MADQEIRQFIEDIQSKFPDVIPLMDKHEECEFAFRMEEFANLTTFAFNEQKNADGLKHLSYMNLKLETASPAEFEYIDTYYVEHLFWKATPIGIEMGWPLVPDKLKKLYLNFHGQAPQIR</sequence>
<reference evidence="2" key="1">
    <citation type="submission" date="2023-07" db="EMBL/GenBank/DDBJ databases">
        <title>Genome content predicts the carbon catabolic preferences of heterotrophic bacteria.</title>
        <authorList>
            <person name="Gralka M."/>
        </authorList>
    </citation>
    <scope>NUCLEOTIDE SEQUENCE</scope>
    <source>
        <strain evidence="2">4G09</strain>
    </source>
</reference>
<protein>
    <recommendedName>
        <fullName evidence="1">DUF7674 domain-containing protein</fullName>
    </recommendedName>
</protein>
<dbReference type="RefSeq" id="WP_305472392.1">
    <property type="nucleotide sequence ID" value="NZ_JAUYVT010000013.1"/>
</dbReference>
<gene>
    <name evidence="2" type="ORF">Q8W34_13465</name>
</gene>
<feature type="domain" description="DUF7674" evidence="1">
    <location>
        <begin position="11"/>
        <end position="112"/>
    </location>
</feature>
<organism evidence="2 3">
    <name type="scientific">Pseudoalteromonas marina</name>
    <dbReference type="NCBI Taxonomy" id="267375"/>
    <lineage>
        <taxon>Bacteria</taxon>
        <taxon>Pseudomonadati</taxon>
        <taxon>Pseudomonadota</taxon>
        <taxon>Gammaproteobacteria</taxon>
        <taxon>Alteromonadales</taxon>
        <taxon>Pseudoalteromonadaceae</taxon>
        <taxon>Pseudoalteromonas</taxon>
    </lineage>
</organism>
<keyword evidence="3" id="KW-1185">Reference proteome</keyword>
<evidence type="ECO:0000259" key="1">
    <source>
        <dbReference type="Pfam" id="PF24722"/>
    </source>
</evidence>